<dbReference type="NCBIfam" id="TIGR03696">
    <property type="entry name" value="Rhs_assc_core"/>
    <property type="match status" value="1"/>
</dbReference>
<protein>
    <recommendedName>
        <fullName evidence="3">RHS repeat-associated protein</fullName>
    </recommendedName>
</protein>
<evidence type="ECO:0008006" key="3">
    <source>
        <dbReference type="Google" id="ProtNLM"/>
    </source>
</evidence>
<evidence type="ECO:0000313" key="1">
    <source>
        <dbReference type="EMBL" id="WUS60962.1"/>
    </source>
</evidence>
<dbReference type="Proteomes" id="UP001432014">
    <property type="component" value="Chromosome"/>
</dbReference>
<dbReference type="EMBL" id="CP108482">
    <property type="protein sequence ID" value="WUS60962.1"/>
    <property type="molecule type" value="Genomic_DNA"/>
</dbReference>
<gene>
    <name evidence="1" type="ORF">OG469_39020</name>
</gene>
<name>A0ABZ1WJA3_9ACTN</name>
<proteinExistence type="predicted"/>
<sequence length="267" mass="28967">MPQNGQAQVRYGWLGGKQRSAEAQDGDILMGARLYSPALGRFLQIDPVPGGNASPYDYCTGDPVNCTDLDGNWGFSFKKILNVVAKVAEVASYIPGPIGSIAAGVSAVSYAAVGNWSKAAEMTCMVVAAAVGATVVAKAAISAARSVRAVKLSLAFTKTAKYNTNAANVRLYNKVGKIVQQHGFPGQASLKGPLWAVDRPNVYANRALQTVEKAQQVRSRFTKRELRTVRNYFNRLHKLSSAKGEFNPNAKARADLMQYYIKHKFKY</sequence>
<dbReference type="RefSeq" id="WP_329611621.1">
    <property type="nucleotide sequence ID" value="NZ_CP108482.1"/>
</dbReference>
<accession>A0ABZ1WJA3</accession>
<keyword evidence="2" id="KW-1185">Reference proteome</keyword>
<reference evidence="1 2" key="1">
    <citation type="submission" date="2022-10" db="EMBL/GenBank/DDBJ databases">
        <title>The complete genomes of actinobacterial strains from the NBC collection.</title>
        <authorList>
            <person name="Joergensen T.S."/>
            <person name="Alvarez Arevalo M."/>
            <person name="Sterndorff E.B."/>
            <person name="Faurdal D."/>
            <person name="Vuksanovic O."/>
            <person name="Mourched A.-S."/>
            <person name="Charusanti P."/>
            <person name="Shaw S."/>
            <person name="Blin K."/>
            <person name="Weber T."/>
        </authorList>
    </citation>
    <scope>NUCLEOTIDE SEQUENCE [LARGE SCALE GENOMIC DNA]</scope>
    <source>
        <strain evidence="1 2">NBC_01247</strain>
    </source>
</reference>
<evidence type="ECO:0000313" key="2">
    <source>
        <dbReference type="Proteomes" id="UP001432014"/>
    </source>
</evidence>
<dbReference type="Gene3D" id="2.180.10.10">
    <property type="entry name" value="RHS repeat-associated core"/>
    <property type="match status" value="1"/>
</dbReference>
<dbReference type="InterPro" id="IPR022385">
    <property type="entry name" value="Rhs_assc_core"/>
</dbReference>
<organism evidence="1 2">
    <name type="scientific">Kitasatospora herbaricolor</name>
    <dbReference type="NCBI Taxonomy" id="68217"/>
    <lineage>
        <taxon>Bacteria</taxon>
        <taxon>Bacillati</taxon>
        <taxon>Actinomycetota</taxon>
        <taxon>Actinomycetes</taxon>
        <taxon>Kitasatosporales</taxon>
        <taxon>Streptomycetaceae</taxon>
        <taxon>Kitasatospora</taxon>
    </lineage>
</organism>